<protein>
    <submittedName>
        <fullName evidence="1">Uncharacterized protein</fullName>
    </submittedName>
</protein>
<dbReference type="EMBL" id="EQ981501">
    <property type="protein sequence ID" value="EEF24709.1"/>
    <property type="molecule type" value="Genomic_DNA"/>
</dbReference>
<keyword evidence="2" id="KW-1185">Reference proteome</keyword>
<sequence length="120" mass="13235">MHAPTFPPVYLLDLLRTPDGDIEESDVFGKLELAVEQALHHLKAGEIHPDSHVEVSFDEADNIEGVGFFDNDGQMLACITVYHLDREVDRAADAVLQHACTDRAILQAALNRMLHASEGC</sequence>
<dbReference type="Proteomes" id="UP000008311">
    <property type="component" value="Unassembled WGS sequence"/>
</dbReference>
<gene>
    <name evidence="1" type="ORF">RCOM_1869350</name>
</gene>
<dbReference type="InParanoid" id="B9THF7"/>
<evidence type="ECO:0000313" key="2">
    <source>
        <dbReference type="Proteomes" id="UP000008311"/>
    </source>
</evidence>
<reference evidence="2" key="1">
    <citation type="journal article" date="2010" name="Nat. Biotechnol.">
        <title>Draft genome sequence of the oilseed species Ricinus communis.</title>
        <authorList>
            <person name="Chan A.P."/>
            <person name="Crabtree J."/>
            <person name="Zhao Q."/>
            <person name="Lorenzi H."/>
            <person name="Orvis J."/>
            <person name="Puiu D."/>
            <person name="Melake-Berhan A."/>
            <person name="Jones K.M."/>
            <person name="Redman J."/>
            <person name="Chen G."/>
            <person name="Cahoon E.B."/>
            <person name="Gedil M."/>
            <person name="Stanke M."/>
            <person name="Haas B.J."/>
            <person name="Wortman J.R."/>
            <person name="Fraser-Liggett C.M."/>
            <person name="Ravel J."/>
            <person name="Rabinowicz P.D."/>
        </authorList>
    </citation>
    <scope>NUCLEOTIDE SEQUENCE [LARGE SCALE GENOMIC DNA]</scope>
    <source>
        <strain evidence="2">cv. Hale</strain>
    </source>
</reference>
<organism evidence="1 2">
    <name type="scientific">Ricinus communis</name>
    <name type="common">Castor bean</name>
    <dbReference type="NCBI Taxonomy" id="3988"/>
    <lineage>
        <taxon>Eukaryota</taxon>
        <taxon>Viridiplantae</taxon>
        <taxon>Streptophyta</taxon>
        <taxon>Embryophyta</taxon>
        <taxon>Tracheophyta</taxon>
        <taxon>Spermatophyta</taxon>
        <taxon>Magnoliopsida</taxon>
        <taxon>eudicotyledons</taxon>
        <taxon>Gunneridae</taxon>
        <taxon>Pentapetalae</taxon>
        <taxon>rosids</taxon>
        <taxon>fabids</taxon>
        <taxon>Malpighiales</taxon>
        <taxon>Euphorbiaceae</taxon>
        <taxon>Acalyphoideae</taxon>
        <taxon>Acalypheae</taxon>
        <taxon>Ricinus</taxon>
    </lineage>
</organism>
<accession>B9THF7</accession>
<dbReference type="AlphaFoldDB" id="B9THF7"/>
<name>B9THF7_RICCO</name>
<evidence type="ECO:0000313" key="1">
    <source>
        <dbReference type="EMBL" id="EEF24709.1"/>
    </source>
</evidence>
<proteinExistence type="predicted"/>